<dbReference type="OrthoDB" id="9781966at2"/>
<dbReference type="Gene3D" id="3.40.50.720">
    <property type="entry name" value="NAD(P)-binding Rossmann-like Domain"/>
    <property type="match status" value="1"/>
</dbReference>
<evidence type="ECO:0000259" key="2">
    <source>
        <dbReference type="Pfam" id="PF22725"/>
    </source>
</evidence>
<dbReference type="AlphaFoldDB" id="A0A1I0RCS5"/>
<proteinExistence type="predicted"/>
<accession>A0A1I0RCS5</accession>
<dbReference type="PANTHER" id="PTHR43249">
    <property type="entry name" value="UDP-N-ACETYL-2-AMINO-2-DEOXY-D-GLUCURONATE OXIDASE"/>
    <property type="match status" value="1"/>
</dbReference>
<protein>
    <submittedName>
        <fullName evidence="3">Predicted dehydrogenase</fullName>
    </submittedName>
</protein>
<dbReference type="InterPro" id="IPR000683">
    <property type="entry name" value="Gfo/Idh/MocA-like_OxRdtase_N"/>
</dbReference>
<dbReference type="Pfam" id="PF22725">
    <property type="entry name" value="GFO_IDH_MocA_C3"/>
    <property type="match status" value="1"/>
</dbReference>
<evidence type="ECO:0000313" key="3">
    <source>
        <dbReference type="EMBL" id="SEW38038.1"/>
    </source>
</evidence>
<dbReference type="Pfam" id="PF01408">
    <property type="entry name" value="GFO_IDH_MocA"/>
    <property type="match status" value="1"/>
</dbReference>
<dbReference type="InterPro" id="IPR052515">
    <property type="entry name" value="Gfo/Idh/MocA_Oxidoreductase"/>
</dbReference>
<dbReference type="SUPFAM" id="SSF51735">
    <property type="entry name" value="NAD(P)-binding Rossmann-fold domains"/>
    <property type="match status" value="1"/>
</dbReference>
<dbReference type="Gene3D" id="3.30.360.10">
    <property type="entry name" value="Dihydrodipicolinate Reductase, domain 2"/>
    <property type="match status" value="1"/>
</dbReference>
<dbReference type="PANTHER" id="PTHR43249:SF1">
    <property type="entry name" value="D-GLUCOSIDE 3-DEHYDROGENASE"/>
    <property type="match status" value="1"/>
</dbReference>
<feature type="domain" description="Gfo/Idh/MocA-like oxidoreductase N-terminal" evidence="1">
    <location>
        <begin position="7"/>
        <end position="128"/>
    </location>
</feature>
<sequence>MSENNIVRMAIIGVGNMGMKYATMINDGKVKRMVLTAVCARSEDSKKWVRENLNDGVQIFSSSDELFSNGDLYDAVLITTPHKSHPQLAIEAFELGKHVFCEKPAGVSLIDAKKMEVAAYKAGKKYAMMFHLRTYPVIKKLKQLLQENTIGTIDRMILENSIYYRTKFYHESGSWRSSWAGEGGGALINQGQHILDYWQWMFGMPEAIIADIPFGKYNDFEVDDEATLLMEYPNKKSAVFILTTGEIQREEKLSIIGSKGKISMYGNKIEVERNEADAVEYGMTAKINTRDNMKTTSETIICDAPSEPYEIILNNFSEAVLDGTDLIASGKDGSNTLEISNAAYMSAWLNQKITFPIDAFVYDKMLQEHIALEKGSI</sequence>
<gene>
    <name evidence="3" type="ORF">SAMN05421659_113107</name>
</gene>
<evidence type="ECO:0000313" key="4">
    <source>
        <dbReference type="Proteomes" id="UP000199701"/>
    </source>
</evidence>
<evidence type="ECO:0000259" key="1">
    <source>
        <dbReference type="Pfam" id="PF01408"/>
    </source>
</evidence>
<feature type="domain" description="GFO/IDH/MocA-like oxidoreductase" evidence="2">
    <location>
        <begin position="139"/>
        <end position="262"/>
    </location>
</feature>
<dbReference type="RefSeq" id="WP_092455785.1">
    <property type="nucleotide sequence ID" value="NZ_FOJI01000013.1"/>
</dbReference>
<dbReference type="InterPro" id="IPR036291">
    <property type="entry name" value="NAD(P)-bd_dom_sf"/>
</dbReference>
<dbReference type="EMBL" id="FOJI01000013">
    <property type="protein sequence ID" value="SEW38038.1"/>
    <property type="molecule type" value="Genomic_DNA"/>
</dbReference>
<name>A0A1I0RCS5_9FIRM</name>
<dbReference type="InterPro" id="IPR055170">
    <property type="entry name" value="GFO_IDH_MocA-like_dom"/>
</dbReference>
<dbReference type="GO" id="GO:0000166">
    <property type="term" value="F:nucleotide binding"/>
    <property type="evidence" value="ECO:0007669"/>
    <property type="project" value="InterPro"/>
</dbReference>
<dbReference type="SUPFAM" id="SSF55347">
    <property type="entry name" value="Glyceraldehyde-3-phosphate dehydrogenase-like, C-terminal domain"/>
    <property type="match status" value="1"/>
</dbReference>
<dbReference type="Proteomes" id="UP000199701">
    <property type="component" value="Unassembled WGS sequence"/>
</dbReference>
<keyword evidence="4" id="KW-1185">Reference proteome</keyword>
<reference evidence="3 4" key="1">
    <citation type="submission" date="2016-10" db="EMBL/GenBank/DDBJ databases">
        <authorList>
            <person name="de Groot N.N."/>
        </authorList>
    </citation>
    <scope>NUCLEOTIDE SEQUENCE [LARGE SCALE GENOMIC DNA]</scope>
    <source>
        <strain evidence="3 4">DSM 9179</strain>
    </source>
</reference>
<organism evidence="3 4">
    <name type="scientific">[Clostridium] fimetarium</name>
    <dbReference type="NCBI Taxonomy" id="99656"/>
    <lineage>
        <taxon>Bacteria</taxon>
        <taxon>Bacillati</taxon>
        <taxon>Bacillota</taxon>
        <taxon>Clostridia</taxon>
        <taxon>Lachnospirales</taxon>
        <taxon>Lachnospiraceae</taxon>
    </lineage>
</organism>
<dbReference type="STRING" id="99656.SAMN05421659_113107"/>